<dbReference type="EMBL" id="BGZK01000479">
    <property type="protein sequence ID" value="GBP46215.1"/>
    <property type="molecule type" value="Genomic_DNA"/>
</dbReference>
<dbReference type="AlphaFoldDB" id="A0A4C1W7U9"/>
<proteinExistence type="predicted"/>
<evidence type="ECO:0000313" key="1">
    <source>
        <dbReference type="EMBL" id="GBP46215.1"/>
    </source>
</evidence>
<name>A0A4C1W7U9_EUMVA</name>
<organism evidence="1 2">
    <name type="scientific">Eumeta variegata</name>
    <name type="common">Bagworm moth</name>
    <name type="synonym">Eumeta japonica</name>
    <dbReference type="NCBI Taxonomy" id="151549"/>
    <lineage>
        <taxon>Eukaryota</taxon>
        <taxon>Metazoa</taxon>
        <taxon>Ecdysozoa</taxon>
        <taxon>Arthropoda</taxon>
        <taxon>Hexapoda</taxon>
        <taxon>Insecta</taxon>
        <taxon>Pterygota</taxon>
        <taxon>Neoptera</taxon>
        <taxon>Endopterygota</taxon>
        <taxon>Lepidoptera</taxon>
        <taxon>Glossata</taxon>
        <taxon>Ditrysia</taxon>
        <taxon>Tineoidea</taxon>
        <taxon>Psychidae</taxon>
        <taxon>Oiketicinae</taxon>
        <taxon>Eumeta</taxon>
    </lineage>
</organism>
<sequence length="115" mass="12884">MKYFVHLTHTDASASLLVGHSLNIYHEPHSAHIVFGRRFERTFFTQIVNKISATRFELVKPVINNAFSVASYEMETVGASGIERLSAGRGAESRAGTRNEFECGTRIRIKSVIEI</sequence>
<comment type="caution">
    <text evidence="1">The sequence shown here is derived from an EMBL/GenBank/DDBJ whole genome shotgun (WGS) entry which is preliminary data.</text>
</comment>
<evidence type="ECO:0000313" key="2">
    <source>
        <dbReference type="Proteomes" id="UP000299102"/>
    </source>
</evidence>
<gene>
    <name evidence="1" type="ORF">EVAR_82214_1</name>
</gene>
<keyword evidence="2" id="KW-1185">Reference proteome</keyword>
<dbReference type="Proteomes" id="UP000299102">
    <property type="component" value="Unassembled WGS sequence"/>
</dbReference>
<accession>A0A4C1W7U9</accession>
<protein>
    <submittedName>
        <fullName evidence="1">Uncharacterized protein</fullName>
    </submittedName>
</protein>
<reference evidence="1 2" key="1">
    <citation type="journal article" date="2019" name="Commun. Biol.">
        <title>The bagworm genome reveals a unique fibroin gene that provides high tensile strength.</title>
        <authorList>
            <person name="Kono N."/>
            <person name="Nakamura H."/>
            <person name="Ohtoshi R."/>
            <person name="Tomita M."/>
            <person name="Numata K."/>
            <person name="Arakawa K."/>
        </authorList>
    </citation>
    <scope>NUCLEOTIDE SEQUENCE [LARGE SCALE GENOMIC DNA]</scope>
</reference>